<dbReference type="SUPFAM" id="SSF81330">
    <property type="entry name" value="Gated mechanosensitive channel"/>
    <property type="match status" value="1"/>
</dbReference>
<sequence>MSFIKDFKEFAFKGNLIDMAVGIVMGGAVAAIVKSFLDNIITPLIAAVAGVPDMSGLKFPIGGQIENADGKMEQAAINYGTFIQNTLDFIILAFVIFVALKVASRWMKKAEEEKPTPADIVLLTEIRDALKK</sequence>
<keyword evidence="12" id="KW-1185">Reference proteome</keyword>
<evidence type="ECO:0000256" key="6">
    <source>
        <dbReference type="ARBA" id="ARBA00022989"/>
    </source>
</evidence>
<dbReference type="PANTHER" id="PTHR30266:SF2">
    <property type="entry name" value="LARGE-CONDUCTANCE MECHANOSENSITIVE CHANNEL"/>
    <property type="match status" value="1"/>
</dbReference>
<keyword evidence="8 10" id="KW-0472">Membrane</keyword>
<dbReference type="GO" id="GO:0005886">
    <property type="term" value="C:plasma membrane"/>
    <property type="evidence" value="ECO:0007669"/>
    <property type="project" value="UniProtKB-SubCell"/>
</dbReference>
<dbReference type="InterPro" id="IPR019823">
    <property type="entry name" value="Mechanosensitive_channel_CS"/>
</dbReference>
<comment type="function">
    <text evidence="10">Channel that opens in response to stretch forces in the membrane lipid bilayer. May participate in the regulation of osmotic pressure changes within the cell.</text>
</comment>
<accession>A0A5C6EKE9</accession>
<evidence type="ECO:0000256" key="9">
    <source>
        <dbReference type="ARBA" id="ARBA00023303"/>
    </source>
</evidence>
<comment type="similarity">
    <text evidence="2 10">Belongs to the MscL family.</text>
</comment>
<evidence type="ECO:0000313" key="12">
    <source>
        <dbReference type="Proteomes" id="UP000318288"/>
    </source>
</evidence>
<evidence type="ECO:0000256" key="4">
    <source>
        <dbReference type="ARBA" id="ARBA00022475"/>
    </source>
</evidence>
<keyword evidence="5 10" id="KW-0812">Transmembrane</keyword>
<dbReference type="GO" id="GO:0008381">
    <property type="term" value="F:mechanosensitive monoatomic ion channel activity"/>
    <property type="evidence" value="ECO:0007669"/>
    <property type="project" value="UniProtKB-UniRule"/>
</dbReference>
<dbReference type="Proteomes" id="UP000318288">
    <property type="component" value="Unassembled WGS sequence"/>
</dbReference>
<dbReference type="AlphaFoldDB" id="A0A5C6EKE9"/>
<evidence type="ECO:0000256" key="2">
    <source>
        <dbReference type="ARBA" id="ARBA00007254"/>
    </source>
</evidence>
<evidence type="ECO:0000256" key="3">
    <source>
        <dbReference type="ARBA" id="ARBA00022448"/>
    </source>
</evidence>
<dbReference type="PANTHER" id="PTHR30266">
    <property type="entry name" value="MECHANOSENSITIVE CHANNEL MSCL"/>
    <property type="match status" value="1"/>
</dbReference>
<evidence type="ECO:0000256" key="5">
    <source>
        <dbReference type="ARBA" id="ARBA00022692"/>
    </source>
</evidence>
<evidence type="ECO:0000256" key="7">
    <source>
        <dbReference type="ARBA" id="ARBA00023065"/>
    </source>
</evidence>
<evidence type="ECO:0000256" key="8">
    <source>
        <dbReference type="ARBA" id="ARBA00023136"/>
    </source>
</evidence>
<comment type="caution">
    <text evidence="11">The sequence shown here is derived from an EMBL/GenBank/DDBJ whole genome shotgun (WGS) entry which is preliminary data.</text>
</comment>
<keyword evidence="7 10" id="KW-0406">Ion transport</keyword>
<feature type="transmembrane region" description="Helical" evidence="10">
    <location>
        <begin position="12"/>
        <end position="33"/>
    </location>
</feature>
<evidence type="ECO:0000256" key="10">
    <source>
        <dbReference type="HAMAP-Rule" id="MF_00115"/>
    </source>
</evidence>
<dbReference type="InterPro" id="IPR036019">
    <property type="entry name" value="MscL_channel"/>
</dbReference>
<comment type="subcellular location">
    <subcellularLocation>
        <location evidence="1 10">Cell membrane</location>
        <topology evidence="1 10">Multi-pass membrane protein</topology>
    </subcellularLocation>
</comment>
<keyword evidence="4 10" id="KW-1003">Cell membrane</keyword>
<organism evidence="11 12">
    <name type="scientific">Rubripirellula tenax</name>
    <dbReference type="NCBI Taxonomy" id="2528015"/>
    <lineage>
        <taxon>Bacteria</taxon>
        <taxon>Pseudomonadati</taxon>
        <taxon>Planctomycetota</taxon>
        <taxon>Planctomycetia</taxon>
        <taxon>Pirellulales</taxon>
        <taxon>Pirellulaceae</taxon>
        <taxon>Rubripirellula</taxon>
    </lineage>
</organism>
<dbReference type="OrthoDB" id="9810350at2"/>
<dbReference type="HAMAP" id="MF_00115">
    <property type="entry name" value="MscL"/>
    <property type="match status" value="1"/>
</dbReference>
<dbReference type="EMBL" id="SJPW01000006">
    <property type="protein sequence ID" value="TWU48960.1"/>
    <property type="molecule type" value="Genomic_DNA"/>
</dbReference>
<keyword evidence="6 10" id="KW-1133">Transmembrane helix</keyword>
<dbReference type="NCBIfam" id="TIGR00220">
    <property type="entry name" value="mscL"/>
    <property type="match status" value="1"/>
</dbReference>
<reference evidence="11 12" key="1">
    <citation type="submission" date="2019-02" db="EMBL/GenBank/DDBJ databases">
        <title>Deep-cultivation of Planctomycetes and their phenomic and genomic characterization uncovers novel biology.</title>
        <authorList>
            <person name="Wiegand S."/>
            <person name="Jogler M."/>
            <person name="Boedeker C."/>
            <person name="Pinto D."/>
            <person name="Vollmers J."/>
            <person name="Rivas-Marin E."/>
            <person name="Kohn T."/>
            <person name="Peeters S.H."/>
            <person name="Heuer A."/>
            <person name="Rast P."/>
            <person name="Oberbeckmann S."/>
            <person name="Bunk B."/>
            <person name="Jeske O."/>
            <person name="Meyerdierks A."/>
            <person name="Storesund J.E."/>
            <person name="Kallscheuer N."/>
            <person name="Luecker S."/>
            <person name="Lage O.M."/>
            <person name="Pohl T."/>
            <person name="Merkel B.J."/>
            <person name="Hornburger P."/>
            <person name="Mueller R.-W."/>
            <person name="Bruemmer F."/>
            <person name="Labrenz M."/>
            <person name="Spormann A.M."/>
            <person name="Op Den Camp H."/>
            <person name="Overmann J."/>
            <person name="Amann R."/>
            <person name="Jetten M.S.M."/>
            <person name="Mascher T."/>
            <person name="Medema M.H."/>
            <person name="Devos D.P."/>
            <person name="Kaster A.-K."/>
            <person name="Ovreas L."/>
            <person name="Rohde M."/>
            <person name="Galperin M.Y."/>
            <person name="Jogler C."/>
        </authorList>
    </citation>
    <scope>NUCLEOTIDE SEQUENCE [LARGE SCALE GENOMIC DNA]</scope>
    <source>
        <strain evidence="11 12">Poly51</strain>
    </source>
</reference>
<dbReference type="Pfam" id="PF01741">
    <property type="entry name" value="MscL"/>
    <property type="match status" value="1"/>
</dbReference>
<evidence type="ECO:0000256" key="1">
    <source>
        <dbReference type="ARBA" id="ARBA00004651"/>
    </source>
</evidence>
<gene>
    <name evidence="11" type="primary">mscL_2</name>
    <name evidence="10" type="synonym">mscL</name>
    <name evidence="11" type="ORF">Poly51_48640</name>
</gene>
<dbReference type="Gene3D" id="1.10.1200.120">
    <property type="entry name" value="Large-conductance mechanosensitive channel, MscL, domain 1"/>
    <property type="match status" value="1"/>
</dbReference>
<evidence type="ECO:0000313" key="11">
    <source>
        <dbReference type="EMBL" id="TWU48960.1"/>
    </source>
</evidence>
<protein>
    <recommendedName>
        <fullName evidence="10">Large-conductance mechanosensitive channel</fullName>
    </recommendedName>
</protein>
<dbReference type="InterPro" id="IPR037673">
    <property type="entry name" value="MSC/AndL"/>
</dbReference>
<feature type="transmembrane region" description="Helical" evidence="10">
    <location>
        <begin position="82"/>
        <end position="100"/>
    </location>
</feature>
<keyword evidence="3 10" id="KW-0813">Transport</keyword>
<dbReference type="RefSeq" id="WP_146460568.1">
    <property type="nucleotide sequence ID" value="NZ_SJPW01000006.1"/>
</dbReference>
<proteinExistence type="inferred from homology"/>
<comment type="subunit">
    <text evidence="10">Homopentamer.</text>
</comment>
<dbReference type="PRINTS" id="PR01264">
    <property type="entry name" value="MECHCHANNEL"/>
</dbReference>
<keyword evidence="9 10" id="KW-0407">Ion channel</keyword>
<dbReference type="PROSITE" id="PS01327">
    <property type="entry name" value="MSCL"/>
    <property type="match status" value="1"/>
</dbReference>
<dbReference type="InterPro" id="IPR001185">
    <property type="entry name" value="MS_channel"/>
</dbReference>
<name>A0A5C6EKE9_9BACT</name>